<organism evidence="1 2">
    <name type="scientific">Aureobasidium subglaciale (strain EXF-2481)</name>
    <name type="common">Aureobasidium pullulans var. subglaciale</name>
    <dbReference type="NCBI Taxonomy" id="1043005"/>
    <lineage>
        <taxon>Eukaryota</taxon>
        <taxon>Fungi</taxon>
        <taxon>Dikarya</taxon>
        <taxon>Ascomycota</taxon>
        <taxon>Pezizomycotina</taxon>
        <taxon>Dothideomycetes</taxon>
        <taxon>Dothideomycetidae</taxon>
        <taxon>Dothideales</taxon>
        <taxon>Saccotheciaceae</taxon>
        <taxon>Aureobasidium</taxon>
    </lineage>
</organism>
<protein>
    <submittedName>
        <fullName evidence="1">Uncharacterized protein</fullName>
    </submittedName>
</protein>
<dbReference type="RefSeq" id="XP_013348580.1">
    <property type="nucleotide sequence ID" value="XM_013493126.1"/>
</dbReference>
<dbReference type="InParanoid" id="A0A074ZP41"/>
<sequence length="211" mass="23829">MDAVTTTKLQVQSTTPPLTSPIILSKDATPATTLSRDTTKSTAPKISDRHILKVNILKEQRKQKLDELVTTQAQVNKHLTDSCDHNLQITQLRLVFGAGNSVIRINEDGSINACNLAKIALASELLDHDKNLRESLSAFNNSQKQYFGLIKEMKEIEIEIQKELTPGNGDDDEMSEEEDVEFRGSQVRFSMLEQYRVQVTETWLEWLDELA</sequence>
<dbReference type="OrthoDB" id="3854798at2759"/>
<keyword evidence="2" id="KW-1185">Reference proteome</keyword>
<gene>
    <name evidence="1" type="ORF">AUEXF2481DRAFT_116667</name>
</gene>
<dbReference type="AlphaFoldDB" id="A0A074ZP41"/>
<dbReference type="EMBL" id="KL584749">
    <property type="protein sequence ID" value="KER00087.1"/>
    <property type="molecule type" value="Genomic_DNA"/>
</dbReference>
<dbReference type="GeneID" id="25361946"/>
<evidence type="ECO:0000313" key="2">
    <source>
        <dbReference type="Proteomes" id="UP000030641"/>
    </source>
</evidence>
<proteinExistence type="predicted"/>
<evidence type="ECO:0000313" key="1">
    <source>
        <dbReference type="EMBL" id="KER00087.1"/>
    </source>
</evidence>
<name>A0A074ZP41_AURSE</name>
<reference evidence="1 2" key="1">
    <citation type="journal article" date="2014" name="BMC Genomics">
        <title>Genome sequencing of four Aureobasidium pullulans varieties: biotechnological potential, stress tolerance, and description of new species.</title>
        <authorList>
            <person name="Gostin Ar C."/>
            <person name="Ohm R.A."/>
            <person name="Kogej T."/>
            <person name="Sonjak S."/>
            <person name="Turk M."/>
            <person name="Zajc J."/>
            <person name="Zalar P."/>
            <person name="Grube M."/>
            <person name="Sun H."/>
            <person name="Han J."/>
            <person name="Sharma A."/>
            <person name="Chiniquy J."/>
            <person name="Ngan C.Y."/>
            <person name="Lipzen A."/>
            <person name="Barry K."/>
            <person name="Grigoriev I.V."/>
            <person name="Gunde-Cimerman N."/>
        </authorList>
    </citation>
    <scope>NUCLEOTIDE SEQUENCE [LARGE SCALE GENOMIC DNA]</scope>
    <source>
        <strain evidence="1 2">EXF-2481</strain>
    </source>
</reference>
<accession>A0A074ZP41</accession>
<dbReference type="Proteomes" id="UP000030641">
    <property type="component" value="Unassembled WGS sequence"/>
</dbReference>
<dbReference type="HOGENOM" id="CLU_1304642_0_0_1"/>